<dbReference type="FunFam" id="3.60.20.10:FF:000001">
    <property type="entry name" value="Glutamate synthase, large subunit"/>
    <property type="match status" value="1"/>
</dbReference>
<comment type="similarity">
    <text evidence="4">Belongs to the glutamate synthase family.</text>
</comment>
<feature type="domain" description="Glutamine amidotransferase type-2" evidence="17">
    <location>
        <begin position="29"/>
        <end position="430"/>
    </location>
</feature>
<comment type="cofactor">
    <cofactor evidence="1">
        <name>FMN</name>
        <dbReference type="ChEBI" id="CHEBI:58210"/>
    </cofactor>
</comment>
<accession>A0A7I9ZGI5</accession>
<sequence>MGMAPNSRGGTGSSHPQGLYNPAFEHDACGVAMVADMHGRRSRDIVDKAITALLNLEHRGAQGAEPNTGDGAGILLQVPDEYFRAVCKNEGFELPEPGSYATGIAFLPQSSKDAAIACESVGKIAEAEGLQVLGWRDVPTDDSSLGALARDAMPTFRQLFIGGAEGMELERRAYVVRKRAEHELGTKGPGQDGPGRETVYFPSLSGQTFVYKGMLTTPQLRAFYLDLQDERLTSALGIVHSRFSTNTFPSWPLAHPFRRVAHNGEINTVTGNENWMRAREALIRTDVFGEGQNLEQIVPVCTPGASDTARFDEVLELLHLGGRSLPHAVLMMIPEAWERHESMDPARRAFYQYHASLMEPWDGPASVCFTDGTVIGAVLDRNGLRPSRIWVTSDGLVVMASEAGVLDLDPATVVKKMRLQPGRMFLVDTAQGRIVADEEIKAELAAEQPYREWLDAGLFHVDELPAGDYVRMPHHRVVLRQQAFGYTYEELNLLVAPMARTGAEALGSMGTDTPIAVLSARPRMFYDYFQQMFAQVTNPPLDAIREEVVTSLSGAVGPEGDLLNPGADSCRQIVLPQPILRNAELSKLICVDPDHEIRGHKHGLRAAVIRCLYPVNRGGQGLKEALDNVRAKVSAAIRDGARLIVLSDRESNEQLAPIPSLLSVSAVHHHLVRERTRTQVGLLVEAGDAREVHHMACLVGFGAAAINPYMAFESIEDMVDRGVITGISSDQAKANYVKAAGKGVLKVMSKMGISTLASYTGAQLFQAVGISQQVLDEYFTGLSCPVGGIELEDIANDVAARHALAYLDRPDERAHRELEVGGEYQWRREGEYHLFNPDTVFKLQHSTRTGQYSIFKEYTSLVDDQSERMASLRGLLKFREGERSAVPIEEVEPASEIVKRFSTGAMSYGSISAEAHETLAIAMNRLGGRSNSGEGGEAVSRFDRDENGDWRRSAIKQVASGRFGVTSHYLSNCTDIQIKMAQGAKPGEGGQLPGHKVYPWVAEVRHSTPGVGLISPPPHHDIYSIEDLAQLIHDLKNANPQARVHVKLVSENGVGTVAAGVSKAHADVVLISGHDGGTGATPLTSQKHAGAPWELGLAETQQTLLLNGLRDRIVVQVDGQLKTGRDVVVAALLGAEEFGFATAPLVVAGCIMMRVCHLDTCPVGVATQNPVLRKRFNAKPEFVENFFMFIAEEVRELMAKLGFRTVNEMVGQVGALDTVQAAAHWKAHKLDLSSVLHEPESAFMNQDLYCSSRQDHGLDKALDQQLIAQCREALDSETPVRFSTTITNVNRTVGTMLGHEVTKAYGGQGLPDGTIDITFEGSAGNSFGAFVPPGITLRVYGDANDYVGKGLSGGRVVVRPPDGAPEDYVAEDNIIAGNVILFGATSGQMFLRGQVGERFAVRNSGAHAVVEGVGDHGCEYMTGGRVVILGPTGRNFAAGMSGGISFVYDPDDVLADNLNAEMVELELLDETNPEDTEWLQGIVQAHVDATDSAVGQRILADWDGELVNFKKVMPRDFKRVLQAIAEAERTGQDVDEAIMAAASA</sequence>
<dbReference type="InterPro" id="IPR002489">
    <property type="entry name" value="Glu_synth_asu_C"/>
</dbReference>
<evidence type="ECO:0000256" key="9">
    <source>
        <dbReference type="ARBA" id="ARBA00022827"/>
    </source>
</evidence>
<keyword evidence="11" id="KW-0560">Oxidoreductase</keyword>
<dbReference type="Pfam" id="PF04898">
    <property type="entry name" value="Glu_syn_central"/>
    <property type="match status" value="1"/>
</dbReference>
<keyword evidence="6" id="KW-0285">Flavoprotein</keyword>
<comment type="pathway">
    <text evidence="16">Amino-acid biosynthesis.</text>
</comment>
<evidence type="ECO:0000256" key="7">
    <source>
        <dbReference type="ARBA" id="ARBA00022643"/>
    </source>
</evidence>
<dbReference type="CDD" id="cd00713">
    <property type="entry name" value="GltS"/>
    <property type="match status" value="1"/>
</dbReference>
<proteinExistence type="inferred from homology"/>
<dbReference type="Pfam" id="PF00310">
    <property type="entry name" value="GATase_2"/>
    <property type="match status" value="1"/>
</dbReference>
<dbReference type="SUPFAM" id="SSF56235">
    <property type="entry name" value="N-terminal nucleophile aminohydrolases (Ntn hydrolases)"/>
    <property type="match status" value="1"/>
</dbReference>
<gene>
    <name evidence="18" type="ORF">MHIP_06050</name>
</gene>
<evidence type="ECO:0000256" key="13">
    <source>
        <dbReference type="ARBA" id="ARBA00023014"/>
    </source>
</evidence>
<evidence type="ECO:0000313" key="18">
    <source>
        <dbReference type="EMBL" id="GFH00122.1"/>
    </source>
</evidence>
<dbReference type="InterPro" id="IPR002932">
    <property type="entry name" value="Glu_synthdom"/>
</dbReference>
<keyword evidence="7" id="KW-0288">FMN</keyword>
<dbReference type="Gene3D" id="3.20.20.70">
    <property type="entry name" value="Aldolase class I"/>
    <property type="match status" value="2"/>
</dbReference>
<dbReference type="Proteomes" id="UP000465304">
    <property type="component" value="Unassembled WGS sequence"/>
</dbReference>
<dbReference type="FunFam" id="3.20.20.70:FF:000053">
    <property type="entry name" value="Glutamate synthase large subunit"/>
    <property type="match status" value="1"/>
</dbReference>
<evidence type="ECO:0000256" key="14">
    <source>
        <dbReference type="ARBA" id="ARBA00023164"/>
    </source>
</evidence>
<protein>
    <submittedName>
        <fullName evidence="18">Glutamate synthase</fullName>
    </submittedName>
</protein>
<keyword evidence="15" id="KW-0003">3Fe-4S</keyword>
<evidence type="ECO:0000313" key="19">
    <source>
        <dbReference type="Proteomes" id="UP000465304"/>
    </source>
</evidence>
<evidence type="ECO:0000256" key="16">
    <source>
        <dbReference type="ARBA" id="ARBA00029440"/>
    </source>
</evidence>
<keyword evidence="13" id="KW-0411">Iron-sulfur</keyword>
<comment type="caution">
    <text evidence="18">The sequence shown here is derived from an EMBL/GenBank/DDBJ whole genome shotgun (WGS) entry which is preliminary data.</text>
</comment>
<keyword evidence="12" id="KW-0408">Iron</keyword>
<evidence type="ECO:0000256" key="6">
    <source>
        <dbReference type="ARBA" id="ARBA00022630"/>
    </source>
</evidence>
<dbReference type="PANTHER" id="PTHR11938">
    <property type="entry name" value="FAD NADPH DEHYDROGENASE/OXIDOREDUCTASE"/>
    <property type="match status" value="1"/>
</dbReference>
<evidence type="ECO:0000256" key="5">
    <source>
        <dbReference type="ARBA" id="ARBA00022605"/>
    </source>
</evidence>
<dbReference type="Pfam" id="PF01645">
    <property type="entry name" value="Glu_synthase"/>
    <property type="match status" value="1"/>
</dbReference>
<keyword evidence="14" id="KW-0314">Glutamate biosynthesis</keyword>
<dbReference type="CDD" id="cd02808">
    <property type="entry name" value="GltS_FMN"/>
    <property type="match status" value="1"/>
</dbReference>
<evidence type="ECO:0000256" key="10">
    <source>
        <dbReference type="ARBA" id="ARBA00022962"/>
    </source>
</evidence>
<reference evidence="18 19" key="1">
    <citation type="journal article" date="2019" name="Emerg. Microbes Infect.">
        <title>Comprehensive subspecies identification of 175 nontuberculous mycobacteria species based on 7547 genomic profiles.</title>
        <authorList>
            <person name="Matsumoto Y."/>
            <person name="Kinjo T."/>
            <person name="Motooka D."/>
            <person name="Nabeya D."/>
            <person name="Jung N."/>
            <person name="Uechi K."/>
            <person name="Horii T."/>
            <person name="Iida T."/>
            <person name="Fujita J."/>
            <person name="Nakamura S."/>
        </authorList>
    </citation>
    <scope>NUCLEOTIDE SEQUENCE [LARGE SCALE GENOMIC DNA]</scope>
    <source>
        <strain evidence="18 19">JCM 30996</strain>
    </source>
</reference>
<evidence type="ECO:0000256" key="12">
    <source>
        <dbReference type="ARBA" id="ARBA00023004"/>
    </source>
</evidence>
<dbReference type="InterPro" id="IPR006982">
    <property type="entry name" value="Glu_synth_centr_N"/>
</dbReference>
<keyword evidence="19" id="KW-1185">Reference proteome</keyword>
<evidence type="ECO:0000256" key="11">
    <source>
        <dbReference type="ARBA" id="ARBA00023002"/>
    </source>
</evidence>
<evidence type="ECO:0000259" key="17">
    <source>
        <dbReference type="PROSITE" id="PS51278"/>
    </source>
</evidence>
<evidence type="ECO:0000256" key="8">
    <source>
        <dbReference type="ARBA" id="ARBA00022723"/>
    </source>
</evidence>
<dbReference type="SUPFAM" id="SSF51395">
    <property type="entry name" value="FMN-linked oxidoreductases"/>
    <property type="match status" value="1"/>
</dbReference>
<dbReference type="InterPro" id="IPR013785">
    <property type="entry name" value="Aldolase_TIM"/>
</dbReference>
<dbReference type="GO" id="GO:0015930">
    <property type="term" value="F:glutamate synthase activity"/>
    <property type="evidence" value="ECO:0007669"/>
    <property type="project" value="InterPro"/>
</dbReference>
<dbReference type="GO" id="GO:0051538">
    <property type="term" value="F:3 iron, 4 sulfur cluster binding"/>
    <property type="evidence" value="ECO:0007669"/>
    <property type="project" value="UniProtKB-KW"/>
</dbReference>
<keyword evidence="9" id="KW-0274">FAD</keyword>
<evidence type="ECO:0000256" key="15">
    <source>
        <dbReference type="ARBA" id="ARBA00023291"/>
    </source>
</evidence>
<dbReference type="InterPro" id="IPR050711">
    <property type="entry name" value="ET-N_metabolism_enzyme"/>
</dbReference>
<comment type="cofactor">
    <cofactor evidence="3">
        <name>FAD</name>
        <dbReference type="ChEBI" id="CHEBI:57692"/>
    </cofactor>
</comment>
<dbReference type="GO" id="GO:0006537">
    <property type="term" value="P:glutamate biosynthetic process"/>
    <property type="evidence" value="ECO:0007669"/>
    <property type="project" value="UniProtKB-KW"/>
</dbReference>
<dbReference type="GO" id="GO:0046872">
    <property type="term" value="F:metal ion binding"/>
    <property type="evidence" value="ECO:0007669"/>
    <property type="project" value="UniProtKB-KW"/>
</dbReference>
<dbReference type="InterPro" id="IPR017932">
    <property type="entry name" value="GATase_2_dom"/>
</dbReference>
<evidence type="ECO:0000256" key="1">
    <source>
        <dbReference type="ARBA" id="ARBA00001917"/>
    </source>
</evidence>
<dbReference type="PROSITE" id="PS51278">
    <property type="entry name" value="GATASE_TYPE_2"/>
    <property type="match status" value="1"/>
</dbReference>
<keyword evidence="10" id="KW-0315">Glutamine amidotransferase</keyword>
<dbReference type="Gene3D" id="2.160.20.60">
    <property type="entry name" value="Glutamate synthase, alpha subunit, C-terminal domain"/>
    <property type="match status" value="1"/>
</dbReference>
<evidence type="ECO:0000256" key="2">
    <source>
        <dbReference type="ARBA" id="ARBA00001927"/>
    </source>
</evidence>
<keyword evidence="5" id="KW-0028">Amino-acid biosynthesis</keyword>
<comment type="cofactor">
    <cofactor evidence="2">
        <name>[3Fe-4S] cluster</name>
        <dbReference type="ChEBI" id="CHEBI:21137"/>
    </cofactor>
</comment>
<dbReference type="Pfam" id="PF01493">
    <property type="entry name" value="GXGXG"/>
    <property type="match status" value="1"/>
</dbReference>
<keyword evidence="8" id="KW-0479">Metal-binding</keyword>
<dbReference type="InterPro" id="IPR036485">
    <property type="entry name" value="Glu_synth_asu_C_sf"/>
</dbReference>
<dbReference type="PANTHER" id="PTHR11938:SF133">
    <property type="entry name" value="GLUTAMATE SYNTHASE (NADH)"/>
    <property type="match status" value="1"/>
</dbReference>
<organism evidence="18 19">
    <name type="scientific">Mycolicibacterium hippocampi</name>
    <dbReference type="NCBI Taxonomy" id="659824"/>
    <lineage>
        <taxon>Bacteria</taxon>
        <taxon>Bacillati</taxon>
        <taxon>Actinomycetota</taxon>
        <taxon>Actinomycetes</taxon>
        <taxon>Mycobacteriales</taxon>
        <taxon>Mycobacteriaceae</taxon>
        <taxon>Mycolicibacterium</taxon>
    </lineage>
</organism>
<dbReference type="InterPro" id="IPR029055">
    <property type="entry name" value="Ntn_hydrolases_N"/>
</dbReference>
<evidence type="ECO:0000256" key="4">
    <source>
        <dbReference type="ARBA" id="ARBA00009716"/>
    </source>
</evidence>
<dbReference type="EMBL" id="BLLB01000002">
    <property type="protein sequence ID" value="GFH00122.1"/>
    <property type="molecule type" value="Genomic_DNA"/>
</dbReference>
<dbReference type="FunFam" id="2.160.20.60:FF:000001">
    <property type="entry name" value="Glutamate synthase, large subunit"/>
    <property type="match status" value="1"/>
</dbReference>
<dbReference type="GO" id="GO:0019676">
    <property type="term" value="P:ammonia assimilation cycle"/>
    <property type="evidence" value="ECO:0007669"/>
    <property type="project" value="TreeGrafter"/>
</dbReference>
<dbReference type="NCBIfam" id="NF008730">
    <property type="entry name" value="PRK11750.1"/>
    <property type="match status" value="1"/>
</dbReference>
<dbReference type="CDD" id="cd00982">
    <property type="entry name" value="gltB_C"/>
    <property type="match status" value="1"/>
</dbReference>
<dbReference type="SUPFAM" id="SSF69336">
    <property type="entry name" value="Alpha subunit of glutamate synthase, C-terminal domain"/>
    <property type="match status" value="1"/>
</dbReference>
<name>A0A7I9ZGI5_9MYCO</name>
<dbReference type="FunFam" id="3.20.20.70:FF:000031">
    <property type="entry name" value="Glutamate synthase 1 [NADH]"/>
    <property type="match status" value="1"/>
</dbReference>
<evidence type="ECO:0000256" key="3">
    <source>
        <dbReference type="ARBA" id="ARBA00001974"/>
    </source>
</evidence>
<dbReference type="Gene3D" id="3.60.20.10">
    <property type="entry name" value="Glutamine Phosphoribosylpyrophosphate, subunit 1, domain 1"/>
    <property type="match status" value="1"/>
</dbReference>